<dbReference type="PANTHER" id="PTHR24559">
    <property type="entry name" value="TRANSPOSON TY3-I GAG-POL POLYPROTEIN"/>
    <property type="match status" value="1"/>
</dbReference>
<dbReference type="InterPro" id="IPR000477">
    <property type="entry name" value="RT_dom"/>
</dbReference>
<dbReference type="EMBL" id="JACGWJ010000014">
    <property type="protein sequence ID" value="KAL0373855.1"/>
    <property type="molecule type" value="Genomic_DNA"/>
</dbReference>
<comment type="caution">
    <text evidence="3">The sequence shown here is derived from an EMBL/GenBank/DDBJ whole genome shotgun (WGS) entry which is preliminary data.</text>
</comment>
<feature type="region of interest" description="Disordered" evidence="1">
    <location>
        <begin position="112"/>
        <end position="131"/>
    </location>
</feature>
<dbReference type="InterPro" id="IPR053134">
    <property type="entry name" value="RNA-dir_DNA_polymerase"/>
</dbReference>
<dbReference type="PANTHER" id="PTHR24559:SF431">
    <property type="entry name" value="RNA-DIRECTED DNA POLYMERASE HOMOLOG"/>
    <property type="match status" value="1"/>
</dbReference>
<dbReference type="InterPro" id="IPR043128">
    <property type="entry name" value="Rev_trsase/Diguanyl_cyclase"/>
</dbReference>
<dbReference type="AlphaFoldDB" id="A0AAW2R1I3"/>
<evidence type="ECO:0000256" key="1">
    <source>
        <dbReference type="SAM" id="MobiDB-lite"/>
    </source>
</evidence>
<sequence length="424" mass="48608">MGLESAQLQPVNTPLVGFGGNELVSMGTITLPVSMGEEPKRKTLMIKFLVVDTPFAYNVILGRPGLNVFKAVVSTYHQKMKFPTKNGIGEVICDQKEARRCYNLSLKKGEPNERLKRKEREDTEKSEPKKFKPERIEPVEEFKIVRLIAHVPEKVTRIGSKMSKVVETMMVEFLKENVDMFAWSPSDFQGINPEEVIVHRLNVDPTMRPVKQKKRSFGVERNKVIEEEVKKLLEAGYVSEVQYTEWLANVVVVPKASGKWRMCTDFTDLNKACPKDPYPLPRIDLLVDSTAGYELFSMMDAYQGYHQIFMAEEDRIKTSFITNQGIYCYNVMPFGLKNAGATYQRLVNRMFKNQIGSTMEVYVDDMLVKSKEEDHLRELKRAFDIMRNYGMKLNPEKCTFGIRGGKFLGYMVSEKGIDANPEKI</sequence>
<dbReference type="InterPro" id="IPR043502">
    <property type="entry name" value="DNA/RNA_pol_sf"/>
</dbReference>
<dbReference type="Gene3D" id="3.30.70.270">
    <property type="match status" value="1"/>
</dbReference>
<dbReference type="Pfam" id="PF00078">
    <property type="entry name" value="RVT_1"/>
    <property type="match status" value="1"/>
</dbReference>
<dbReference type="CDD" id="cd01647">
    <property type="entry name" value="RT_LTR"/>
    <property type="match status" value="1"/>
</dbReference>
<proteinExistence type="predicted"/>
<gene>
    <name evidence="3" type="ORF">Sradi_3301200</name>
</gene>
<reference evidence="3" key="2">
    <citation type="journal article" date="2024" name="Plant">
        <title>Genomic evolution and insights into agronomic trait innovations of Sesamum species.</title>
        <authorList>
            <person name="Miao H."/>
            <person name="Wang L."/>
            <person name="Qu L."/>
            <person name="Liu H."/>
            <person name="Sun Y."/>
            <person name="Le M."/>
            <person name="Wang Q."/>
            <person name="Wei S."/>
            <person name="Zheng Y."/>
            <person name="Lin W."/>
            <person name="Duan Y."/>
            <person name="Cao H."/>
            <person name="Xiong S."/>
            <person name="Wang X."/>
            <person name="Wei L."/>
            <person name="Li C."/>
            <person name="Ma Q."/>
            <person name="Ju M."/>
            <person name="Zhao R."/>
            <person name="Li G."/>
            <person name="Mu C."/>
            <person name="Tian Q."/>
            <person name="Mei H."/>
            <person name="Zhang T."/>
            <person name="Gao T."/>
            <person name="Zhang H."/>
        </authorList>
    </citation>
    <scope>NUCLEOTIDE SEQUENCE</scope>
    <source>
        <strain evidence="3">G02</strain>
    </source>
</reference>
<accession>A0AAW2R1I3</accession>
<protein>
    <submittedName>
        <fullName evidence="3">Retrovirus-related Pol polyprotein from transposon gypsy</fullName>
    </submittedName>
</protein>
<organism evidence="3">
    <name type="scientific">Sesamum radiatum</name>
    <name type="common">Black benniseed</name>
    <dbReference type="NCBI Taxonomy" id="300843"/>
    <lineage>
        <taxon>Eukaryota</taxon>
        <taxon>Viridiplantae</taxon>
        <taxon>Streptophyta</taxon>
        <taxon>Embryophyta</taxon>
        <taxon>Tracheophyta</taxon>
        <taxon>Spermatophyta</taxon>
        <taxon>Magnoliopsida</taxon>
        <taxon>eudicotyledons</taxon>
        <taxon>Gunneridae</taxon>
        <taxon>Pentapetalae</taxon>
        <taxon>asterids</taxon>
        <taxon>lamiids</taxon>
        <taxon>Lamiales</taxon>
        <taxon>Pedaliaceae</taxon>
        <taxon>Sesamum</taxon>
    </lineage>
</organism>
<dbReference type="SUPFAM" id="SSF56672">
    <property type="entry name" value="DNA/RNA polymerases"/>
    <property type="match status" value="1"/>
</dbReference>
<feature type="domain" description="Reverse transcriptase" evidence="2">
    <location>
        <begin position="234"/>
        <end position="412"/>
    </location>
</feature>
<name>A0AAW2R1I3_SESRA</name>
<evidence type="ECO:0000259" key="2">
    <source>
        <dbReference type="PROSITE" id="PS50878"/>
    </source>
</evidence>
<reference evidence="3" key="1">
    <citation type="submission" date="2020-06" db="EMBL/GenBank/DDBJ databases">
        <authorList>
            <person name="Li T."/>
            <person name="Hu X."/>
            <person name="Zhang T."/>
            <person name="Song X."/>
            <person name="Zhang H."/>
            <person name="Dai N."/>
            <person name="Sheng W."/>
            <person name="Hou X."/>
            <person name="Wei L."/>
        </authorList>
    </citation>
    <scope>NUCLEOTIDE SEQUENCE</scope>
    <source>
        <strain evidence="3">G02</strain>
        <tissue evidence="3">Leaf</tissue>
    </source>
</reference>
<dbReference type="PROSITE" id="PS50878">
    <property type="entry name" value="RT_POL"/>
    <property type="match status" value="1"/>
</dbReference>
<dbReference type="Gene3D" id="3.10.10.10">
    <property type="entry name" value="HIV Type 1 Reverse Transcriptase, subunit A, domain 1"/>
    <property type="match status" value="1"/>
</dbReference>
<evidence type="ECO:0000313" key="3">
    <source>
        <dbReference type="EMBL" id="KAL0373855.1"/>
    </source>
</evidence>